<proteinExistence type="predicted"/>
<gene>
    <name evidence="1" type="ORF">PACLA_8A016982</name>
</gene>
<dbReference type="Proteomes" id="UP001152795">
    <property type="component" value="Unassembled WGS sequence"/>
</dbReference>
<evidence type="ECO:0000313" key="1">
    <source>
        <dbReference type="EMBL" id="CAB4009772.1"/>
    </source>
</evidence>
<organism evidence="1 2">
    <name type="scientific">Paramuricea clavata</name>
    <name type="common">Red gorgonian</name>
    <name type="synonym">Violescent sea-whip</name>
    <dbReference type="NCBI Taxonomy" id="317549"/>
    <lineage>
        <taxon>Eukaryota</taxon>
        <taxon>Metazoa</taxon>
        <taxon>Cnidaria</taxon>
        <taxon>Anthozoa</taxon>
        <taxon>Octocorallia</taxon>
        <taxon>Malacalcyonacea</taxon>
        <taxon>Plexauridae</taxon>
        <taxon>Paramuricea</taxon>
    </lineage>
</organism>
<name>A0A6S7IW43_PARCT</name>
<dbReference type="AlphaFoldDB" id="A0A6S7IW43"/>
<accession>A0A6S7IW43</accession>
<keyword evidence="2" id="KW-1185">Reference proteome</keyword>
<reference evidence="1" key="1">
    <citation type="submission" date="2020-04" db="EMBL/GenBank/DDBJ databases">
        <authorList>
            <person name="Alioto T."/>
            <person name="Alioto T."/>
            <person name="Gomez Garrido J."/>
        </authorList>
    </citation>
    <scope>NUCLEOTIDE SEQUENCE</scope>
    <source>
        <strain evidence="1">A484AB</strain>
    </source>
</reference>
<comment type="caution">
    <text evidence="1">The sequence shown here is derived from an EMBL/GenBank/DDBJ whole genome shotgun (WGS) entry which is preliminary data.</text>
</comment>
<protein>
    <submittedName>
        <fullName evidence="1">Uncharacterized protein</fullName>
    </submittedName>
</protein>
<sequence length="182" mass="20396">MQGLQNVCRCDVLAADLEGVKLDIVIMQNKLKASEALNESLKEIIMCMNSERVHKSMHMKNTSGITKPESGDQSRLNQPDNYNYNGPKVNDFDPVLENEIKDNANAIRLSEMDNEPSRNSQKGLNHQNMKLMQKTVLKQGHNPSIAKGQPRNCIRNNAKAENLQLGEKQSKPNEIKDTANAI</sequence>
<evidence type="ECO:0000313" key="2">
    <source>
        <dbReference type="Proteomes" id="UP001152795"/>
    </source>
</evidence>
<dbReference type="EMBL" id="CACRXK020006567">
    <property type="protein sequence ID" value="CAB4009772.1"/>
    <property type="molecule type" value="Genomic_DNA"/>
</dbReference>